<organism evidence="3 4">
    <name type="scientific">Xanthomonas cannabis pv. phaseoli</name>
    <dbReference type="NCBI Taxonomy" id="1885902"/>
    <lineage>
        <taxon>Bacteria</taxon>
        <taxon>Pseudomonadati</taxon>
        <taxon>Pseudomonadota</taxon>
        <taxon>Gammaproteobacteria</taxon>
        <taxon>Lysobacterales</taxon>
        <taxon>Lysobacteraceae</taxon>
        <taxon>Xanthomonas</taxon>
    </lineage>
</organism>
<feature type="transmembrane region" description="Helical" evidence="1">
    <location>
        <begin position="159"/>
        <end position="180"/>
    </location>
</feature>
<accession>A0AB34PH62</accession>
<dbReference type="Proteomes" id="UP000029879">
    <property type="component" value="Unassembled WGS sequence"/>
</dbReference>
<keyword evidence="3" id="KW-0012">Acyltransferase</keyword>
<dbReference type="AlphaFoldDB" id="A0AB34PH62"/>
<dbReference type="GO" id="GO:0016020">
    <property type="term" value="C:membrane"/>
    <property type="evidence" value="ECO:0007669"/>
    <property type="project" value="TreeGrafter"/>
</dbReference>
<name>A0AB34PH62_9XANT</name>
<feature type="transmembrane region" description="Helical" evidence="1">
    <location>
        <begin position="81"/>
        <end position="98"/>
    </location>
</feature>
<evidence type="ECO:0000256" key="1">
    <source>
        <dbReference type="SAM" id="Phobius"/>
    </source>
</evidence>
<dbReference type="PANTHER" id="PTHR23028">
    <property type="entry name" value="ACETYLTRANSFERASE"/>
    <property type="match status" value="1"/>
</dbReference>
<dbReference type="Pfam" id="PF01757">
    <property type="entry name" value="Acyl_transf_3"/>
    <property type="match status" value="1"/>
</dbReference>
<reference evidence="3 4" key="1">
    <citation type="submission" date="2014-10" db="EMBL/GenBank/DDBJ databases">
        <title>Genome sequence of a Xanthomonas strain that is pathogenic on beans.</title>
        <authorList>
            <person name="Aritua V."/>
            <person name="Sapp M."/>
            <person name="Harrison J."/>
            <person name="Smith J."/>
            <person name="Studholme D."/>
        </authorList>
    </citation>
    <scope>NUCLEOTIDE SEQUENCE [LARGE SCALE GENOMIC DNA]</scope>
    <source>
        <strain evidence="3 4">Nyagatare</strain>
    </source>
</reference>
<gene>
    <name evidence="3" type="ORF">NC00_00190</name>
</gene>
<dbReference type="RefSeq" id="WP_047692753.1">
    <property type="nucleotide sequence ID" value="NZ_KN265457.1"/>
</dbReference>
<feature type="transmembrane region" description="Helical" evidence="1">
    <location>
        <begin position="104"/>
        <end position="122"/>
    </location>
</feature>
<sequence length="375" mass="41662">MRYPALDLLRAIAIVWVMLFHSFVVGGLGPDWAWLSRYGWMGVDLFFVLSGFLIGSQVLTPLARGQRLDFTDFYLRRAFRILPAFLLVLIVYITWPGFREAPGLAPWWMFATFTLNLFVDYGQQAAFSHAWSLCVEEHFYLVFPLLAMVLLRRPSAGRFIALCMAVVVAGIALRTSVWLHNTALDQIGGGQQRNWFVEDIYYPTWNRLDGLLAGVMLAVLKVFRPQTWQRLQQYGSAWLLAGVAVLALAMWLFRERTGLIGNAVGWPVLSLGLALLVLAGTATGSAFGRLRVPGAAWLAAISYSLYLTHKAMFHVTQGWLGAALDGHGLLAFAVYGGVALLVGALLHYAVERPFLRLRGMVLRQRSRPAGGAESA</sequence>
<comment type="caution">
    <text evidence="3">The sequence shown here is derived from an EMBL/GenBank/DDBJ whole genome shotgun (WGS) entry which is preliminary data.</text>
</comment>
<dbReference type="GO" id="GO:0016747">
    <property type="term" value="F:acyltransferase activity, transferring groups other than amino-acyl groups"/>
    <property type="evidence" value="ECO:0007669"/>
    <property type="project" value="InterPro"/>
</dbReference>
<dbReference type="InterPro" id="IPR050879">
    <property type="entry name" value="Acyltransferase_3"/>
</dbReference>
<evidence type="ECO:0000313" key="3">
    <source>
        <dbReference type="EMBL" id="KGK59738.1"/>
    </source>
</evidence>
<dbReference type="GO" id="GO:0009103">
    <property type="term" value="P:lipopolysaccharide biosynthetic process"/>
    <property type="evidence" value="ECO:0007669"/>
    <property type="project" value="TreeGrafter"/>
</dbReference>
<feature type="transmembrane region" description="Helical" evidence="1">
    <location>
        <begin position="329"/>
        <end position="350"/>
    </location>
</feature>
<evidence type="ECO:0000313" key="4">
    <source>
        <dbReference type="Proteomes" id="UP000029879"/>
    </source>
</evidence>
<dbReference type="EMBL" id="JRQI01000002">
    <property type="protein sequence ID" value="KGK59738.1"/>
    <property type="molecule type" value="Genomic_DNA"/>
</dbReference>
<keyword evidence="3" id="KW-0808">Transferase</keyword>
<feature type="transmembrane region" description="Helical" evidence="1">
    <location>
        <begin position="235"/>
        <end position="253"/>
    </location>
</feature>
<evidence type="ECO:0000259" key="2">
    <source>
        <dbReference type="Pfam" id="PF01757"/>
    </source>
</evidence>
<dbReference type="PANTHER" id="PTHR23028:SF53">
    <property type="entry name" value="ACYL_TRANSF_3 DOMAIN-CONTAINING PROTEIN"/>
    <property type="match status" value="1"/>
</dbReference>
<keyword evidence="1" id="KW-0472">Membrane</keyword>
<protein>
    <submittedName>
        <fullName evidence="3">Acyltransferase</fullName>
    </submittedName>
</protein>
<keyword evidence="1" id="KW-1133">Transmembrane helix</keyword>
<dbReference type="InterPro" id="IPR002656">
    <property type="entry name" value="Acyl_transf_3_dom"/>
</dbReference>
<feature type="domain" description="Acyltransferase 3" evidence="2">
    <location>
        <begin position="4"/>
        <end position="347"/>
    </location>
</feature>
<feature type="transmembrane region" description="Helical" evidence="1">
    <location>
        <begin position="7"/>
        <end position="26"/>
    </location>
</feature>
<proteinExistence type="predicted"/>
<feature type="transmembrane region" description="Helical" evidence="1">
    <location>
        <begin position="290"/>
        <end position="309"/>
    </location>
</feature>
<keyword evidence="1" id="KW-0812">Transmembrane</keyword>
<feature type="transmembrane region" description="Helical" evidence="1">
    <location>
        <begin position="38"/>
        <end position="60"/>
    </location>
</feature>